<dbReference type="OrthoDB" id="9773549at2"/>
<dbReference type="SUPFAM" id="SSF53474">
    <property type="entry name" value="alpha/beta-Hydrolases"/>
    <property type="match status" value="1"/>
</dbReference>
<keyword evidence="2" id="KW-0378">Hydrolase</keyword>
<dbReference type="EMBL" id="UGVI01000001">
    <property type="protein sequence ID" value="SUE14717.1"/>
    <property type="molecule type" value="Genomic_DNA"/>
</dbReference>
<dbReference type="RefSeq" id="WP_064064824.1">
    <property type="nucleotide sequence ID" value="NZ_CP101467.1"/>
</dbReference>
<dbReference type="PANTHER" id="PTHR37017">
    <property type="entry name" value="AB HYDROLASE-1 DOMAIN-CONTAINING PROTEIN-RELATED"/>
    <property type="match status" value="1"/>
</dbReference>
<evidence type="ECO:0000313" key="3">
    <source>
        <dbReference type="Proteomes" id="UP000254569"/>
    </source>
</evidence>
<gene>
    <name evidence="2" type="ORF">NCTC13296_01569</name>
</gene>
<name>A0A379LXF7_9NOCA</name>
<protein>
    <submittedName>
        <fullName evidence="2">Putative hydrolase</fullName>
    </submittedName>
</protein>
<dbReference type="Proteomes" id="UP000254569">
    <property type="component" value="Unassembled WGS sequence"/>
</dbReference>
<feature type="domain" description="AB hydrolase-1" evidence="1">
    <location>
        <begin position="4"/>
        <end position="221"/>
    </location>
</feature>
<accession>A0A379LXF7</accession>
<dbReference type="InterPro" id="IPR000073">
    <property type="entry name" value="AB_hydrolase_1"/>
</dbReference>
<sequence length="227" mass="24656">MATFVLLPGAGSDPWYWHRVIPLLERHGHRTIAVDLPYADGSAGQYDYADVVVGAIRNVPPPLVVVAQSMSAFTAVLVAERCIVDELVLVAPMIPAPGESPGSWWGNVGHEEARREQDVAAGRDPDAPMDLRELFFHDVPDDVVADAFTHEASAPADAAFEPAWNADRWPGVPVRVVAGRHDRLLPLPLVTRLSRERLGVEPELVDSGHLPALARPAELAKILLSSR</sequence>
<dbReference type="AlphaFoldDB" id="A0A379LXF7"/>
<dbReference type="InterPro" id="IPR029058">
    <property type="entry name" value="AB_hydrolase_fold"/>
</dbReference>
<evidence type="ECO:0000313" key="2">
    <source>
        <dbReference type="EMBL" id="SUE14717.1"/>
    </source>
</evidence>
<dbReference type="InterPro" id="IPR052897">
    <property type="entry name" value="Sec-Metab_Biosynth_Hydrolase"/>
</dbReference>
<keyword evidence="3" id="KW-1185">Reference proteome</keyword>
<evidence type="ECO:0000259" key="1">
    <source>
        <dbReference type="Pfam" id="PF12697"/>
    </source>
</evidence>
<dbReference type="Gene3D" id="3.40.50.1820">
    <property type="entry name" value="alpha/beta hydrolase"/>
    <property type="match status" value="1"/>
</dbReference>
<proteinExistence type="predicted"/>
<reference evidence="2 3" key="1">
    <citation type="submission" date="2018-06" db="EMBL/GenBank/DDBJ databases">
        <authorList>
            <consortium name="Pathogen Informatics"/>
            <person name="Doyle S."/>
        </authorList>
    </citation>
    <scope>NUCLEOTIDE SEQUENCE [LARGE SCALE GENOMIC DNA]</scope>
    <source>
        <strain evidence="2 3">NCTC13296</strain>
    </source>
</reference>
<dbReference type="PANTHER" id="PTHR37017:SF11">
    <property type="entry name" value="ESTERASE_LIPASE_THIOESTERASE DOMAIN-CONTAINING PROTEIN"/>
    <property type="match status" value="1"/>
</dbReference>
<dbReference type="GO" id="GO:0016787">
    <property type="term" value="F:hydrolase activity"/>
    <property type="evidence" value="ECO:0007669"/>
    <property type="project" value="UniProtKB-KW"/>
</dbReference>
<dbReference type="Pfam" id="PF12697">
    <property type="entry name" value="Abhydrolase_6"/>
    <property type="match status" value="1"/>
</dbReference>
<organism evidence="2 3">
    <name type="scientific">Rhodococcus gordoniae</name>
    <dbReference type="NCBI Taxonomy" id="223392"/>
    <lineage>
        <taxon>Bacteria</taxon>
        <taxon>Bacillati</taxon>
        <taxon>Actinomycetota</taxon>
        <taxon>Actinomycetes</taxon>
        <taxon>Mycobacteriales</taxon>
        <taxon>Nocardiaceae</taxon>
        <taxon>Rhodococcus</taxon>
    </lineage>
</organism>